<evidence type="ECO:0000256" key="1">
    <source>
        <dbReference type="SAM" id="Phobius"/>
    </source>
</evidence>
<evidence type="ECO:0000313" key="2">
    <source>
        <dbReference type="EMBL" id="SDB41821.1"/>
    </source>
</evidence>
<dbReference type="Proteomes" id="UP000199071">
    <property type="component" value="Unassembled WGS sequence"/>
</dbReference>
<dbReference type="Pfam" id="PF10688">
    <property type="entry name" value="Imp-YgjV"/>
    <property type="match status" value="1"/>
</dbReference>
<keyword evidence="1" id="KW-0472">Membrane</keyword>
<proteinExistence type="predicted"/>
<dbReference type="RefSeq" id="WP_090877694.1">
    <property type="nucleotide sequence ID" value="NZ_FMXQ01000006.1"/>
</dbReference>
<reference evidence="2 3" key="1">
    <citation type="submission" date="2016-10" db="EMBL/GenBank/DDBJ databases">
        <authorList>
            <person name="de Groot N.N."/>
        </authorList>
    </citation>
    <scope>NUCLEOTIDE SEQUENCE [LARGE SCALE GENOMIC DNA]</scope>
    <source>
        <strain evidence="2 3">ATCC 35022</strain>
    </source>
</reference>
<evidence type="ECO:0000313" key="3">
    <source>
        <dbReference type="Proteomes" id="UP000199071"/>
    </source>
</evidence>
<name>A0A1G6D9P4_9HYPH</name>
<protein>
    <submittedName>
        <fullName evidence="2">Inner membrane protein</fullName>
    </submittedName>
</protein>
<accession>A0A1G6D9P4</accession>
<sequence length="176" mass="18480">MDIVLQAQIVGAVGFGLLVVATFAKTRTRFLLIDIAGLAPTAIHYVMLNAAAGAALTAFYMASDAVAALAGQRAARAVYWVFYPTAGLVGWIFWAGPSDLLAIGGTILAVAARHQRPVWRIQALVVASTIGWGAYGFVSGSYVQVIFSSVYGAAALLNAIRFFRARSSLPGSPEAD</sequence>
<feature type="transmembrane region" description="Helical" evidence="1">
    <location>
        <begin position="118"/>
        <end position="135"/>
    </location>
</feature>
<dbReference type="STRING" id="665467.SAMN02982931_03195"/>
<keyword evidence="1" id="KW-1133">Transmembrane helix</keyword>
<dbReference type="AlphaFoldDB" id="A0A1G6D9P4"/>
<dbReference type="InterPro" id="IPR019629">
    <property type="entry name" value="Uncharacterised_HI1736/YgjV"/>
</dbReference>
<dbReference type="EMBL" id="FMXQ01000006">
    <property type="protein sequence ID" value="SDB41821.1"/>
    <property type="molecule type" value="Genomic_DNA"/>
</dbReference>
<feature type="transmembrane region" description="Helical" evidence="1">
    <location>
        <begin position="91"/>
        <end position="111"/>
    </location>
</feature>
<keyword evidence="1" id="KW-0812">Transmembrane</keyword>
<feature type="transmembrane region" description="Helical" evidence="1">
    <location>
        <begin position="6"/>
        <end position="24"/>
    </location>
</feature>
<keyword evidence="3" id="KW-1185">Reference proteome</keyword>
<organism evidence="2 3">
    <name type="scientific">Bauldia litoralis</name>
    <dbReference type="NCBI Taxonomy" id="665467"/>
    <lineage>
        <taxon>Bacteria</taxon>
        <taxon>Pseudomonadati</taxon>
        <taxon>Pseudomonadota</taxon>
        <taxon>Alphaproteobacteria</taxon>
        <taxon>Hyphomicrobiales</taxon>
        <taxon>Kaistiaceae</taxon>
        <taxon>Bauldia</taxon>
    </lineage>
</organism>
<gene>
    <name evidence="2" type="ORF">SAMN02982931_03195</name>
</gene>